<dbReference type="AlphaFoldDB" id="A0A6G1E8H8"/>
<comment type="caution">
    <text evidence="2">The sequence shown here is derived from an EMBL/GenBank/DDBJ whole genome shotgun (WGS) entry which is preliminary data.</text>
</comment>
<feature type="compositionally biased region" description="Low complexity" evidence="1">
    <location>
        <begin position="113"/>
        <end position="123"/>
    </location>
</feature>
<reference evidence="2 3" key="1">
    <citation type="submission" date="2019-11" db="EMBL/GenBank/DDBJ databases">
        <title>Whole genome sequence of Oryza granulata.</title>
        <authorList>
            <person name="Li W."/>
        </authorList>
    </citation>
    <scope>NUCLEOTIDE SEQUENCE [LARGE SCALE GENOMIC DNA]</scope>
    <source>
        <strain evidence="3">cv. Menghai</strain>
        <tissue evidence="2">Leaf</tissue>
    </source>
</reference>
<accession>A0A6G1E8H8</accession>
<feature type="compositionally biased region" description="Gly residues" evidence="1">
    <location>
        <begin position="124"/>
        <end position="134"/>
    </location>
</feature>
<name>A0A6G1E8H8_9ORYZ</name>
<organism evidence="2 3">
    <name type="scientific">Oryza meyeriana var. granulata</name>
    <dbReference type="NCBI Taxonomy" id="110450"/>
    <lineage>
        <taxon>Eukaryota</taxon>
        <taxon>Viridiplantae</taxon>
        <taxon>Streptophyta</taxon>
        <taxon>Embryophyta</taxon>
        <taxon>Tracheophyta</taxon>
        <taxon>Spermatophyta</taxon>
        <taxon>Magnoliopsida</taxon>
        <taxon>Liliopsida</taxon>
        <taxon>Poales</taxon>
        <taxon>Poaceae</taxon>
        <taxon>BOP clade</taxon>
        <taxon>Oryzoideae</taxon>
        <taxon>Oryzeae</taxon>
        <taxon>Oryzinae</taxon>
        <taxon>Oryza</taxon>
        <taxon>Oryza meyeriana</taxon>
    </lineage>
</organism>
<keyword evidence="3" id="KW-1185">Reference proteome</keyword>
<sequence length="134" mass="14500">MASAGWEAEHRCGRRHRRLGEAGHRLGDQERNRHGAVLTGGVGASGQWRHVGSAWLRKKRVAAAISEVEKQMMDAHIYIYRGSSARLGRRRPAAHESRQGGAGLVARRRGSRSGRSAAASAQGRKGGGRWATSV</sequence>
<dbReference type="EMBL" id="SPHZ02000005">
    <property type="protein sequence ID" value="KAF0921017.1"/>
    <property type="molecule type" value="Genomic_DNA"/>
</dbReference>
<dbReference type="Proteomes" id="UP000479710">
    <property type="component" value="Unassembled WGS sequence"/>
</dbReference>
<proteinExistence type="predicted"/>
<protein>
    <submittedName>
        <fullName evidence="2">Uncharacterized protein</fullName>
    </submittedName>
</protein>
<evidence type="ECO:0000313" key="3">
    <source>
        <dbReference type="Proteomes" id="UP000479710"/>
    </source>
</evidence>
<evidence type="ECO:0000313" key="2">
    <source>
        <dbReference type="EMBL" id="KAF0921017.1"/>
    </source>
</evidence>
<evidence type="ECO:0000256" key="1">
    <source>
        <dbReference type="SAM" id="MobiDB-lite"/>
    </source>
</evidence>
<feature type="region of interest" description="Disordered" evidence="1">
    <location>
        <begin position="88"/>
        <end position="134"/>
    </location>
</feature>
<gene>
    <name evidence="2" type="ORF">E2562_038096</name>
</gene>